<dbReference type="InterPro" id="IPR036390">
    <property type="entry name" value="WH_DNA-bd_sf"/>
</dbReference>
<accession>A0A6I6HJD0</accession>
<organism evidence="2 3">
    <name type="scientific">Variovorax paradoxus</name>
    <dbReference type="NCBI Taxonomy" id="34073"/>
    <lineage>
        <taxon>Bacteria</taxon>
        <taxon>Pseudomonadati</taxon>
        <taxon>Pseudomonadota</taxon>
        <taxon>Betaproteobacteria</taxon>
        <taxon>Burkholderiales</taxon>
        <taxon>Comamonadaceae</taxon>
        <taxon>Variovorax</taxon>
    </lineage>
</organism>
<protein>
    <recommendedName>
        <fullName evidence="4">Helix-turn-helix domain-containing protein</fullName>
    </recommendedName>
</protein>
<proteinExistence type="predicted"/>
<dbReference type="SUPFAM" id="SSF46785">
    <property type="entry name" value="Winged helix' DNA-binding domain"/>
    <property type="match status" value="1"/>
</dbReference>
<evidence type="ECO:0000256" key="1">
    <source>
        <dbReference type="SAM" id="MobiDB-lite"/>
    </source>
</evidence>
<dbReference type="EMBL" id="CP046622">
    <property type="protein sequence ID" value="QGW82942.1"/>
    <property type="molecule type" value="Genomic_DNA"/>
</dbReference>
<name>A0A6I6HJD0_VARPD</name>
<dbReference type="Pfam" id="PF13730">
    <property type="entry name" value="HTH_36"/>
    <property type="match status" value="1"/>
</dbReference>
<evidence type="ECO:0000313" key="2">
    <source>
        <dbReference type="EMBL" id="QGW82942.1"/>
    </source>
</evidence>
<gene>
    <name evidence="2" type="ORF">GOQ09_15770</name>
</gene>
<feature type="compositionally biased region" description="Polar residues" evidence="1">
    <location>
        <begin position="116"/>
        <end position="130"/>
    </location>
</feature>
<evidence type="ECO:0008006" key="4">
    <source>
        <dbReference type="Google" id="ProtNLM"/>
    </source>
</evidence>
<dbReference type="InterPro" id="IPR036388">
    <property type="entry name" value="WH-like_DNA-bd_sf"/>
</dbReference>
<dbReference type="Proteomes" id="UP000425817">
    <property type="component" value="Chromosome"/>
</dbReference>
<dbReference type="AlphaFoldDB" id="A0A6I6HJD0"/>
<dbReference type="Gene3D" id="1.10.10.10">
    <property type="entry name" value="Winged helix-like DNA-binding domain superfamily/Winged helix DNA-binding domain"/>
    <property type="match status" value="1"/>
</dbReference>
<sequence>MSIRVMTMVFDRYPVGGSERLLALAMADHARDDGTRIWPSLDELARKTMQSRSTVQRQISKMLASGWLERVSDRTGRGHTNEYRIAQVWIEGGLLPSQVAPLPVTDAEPGYPQGGQDDTLSPDQKGVTQNAKGVTTDVKGVIAMTPESSEPSKNRTPLPPDGGATGFDQVFSDYPNHANRAKAERRWRRLGPDAALQQAMLAAIAVQRHSVKWSKDKGRFVPEFHTWLRNAGWRDDVSECTPALPWDTDRRTIEAKAAELGMRPWNEADLSINRETFQAYTERVRRLIEQEAECALT</sequence>
<reference evidence="2 3" key="1">
    <citation type="submission" date="2019-12" db="EMBL/GenBank/DDBJ databases">
        <title>Hybrid Genome Assemblies of two High G+C Isolates from Undergraduate Microbiology Courses.</title>
        <authorList>
            <person name="Ne Ville C.J."/>
            <person name="Enright D."/>
            <person name="Hernandez I."/>
            <person name="Dodsworth J."/>
            <person name="Orwin P.M."/>
        </authorList>
    </citation>
    <scope>NUCLEOTIDE SEQUENCE [LARGE SCALE GENOMIC DNA]</scope>
    <source>
        <strain evidence="2 3">CSUSB</strain>
    </source>
</reference>
<evidence type="ECO:0000313" key="3">
    <source>
        <dbReference type="Proteomes" id="UP000425817"/>
    </source>
</evidence>
<feature type="region of interest" description="Disordered" evidence="1">
    <location>
        <begin position="100"/>
        <end position="130"/>
    </location>
</feature>